<comment type="caution">
    <text evidence="3">The sequence shown here is derived from an EMBL/GenBank/DDBJ whole genome shotgun (WGS) entry which is preliminary data.</text>
</comment>
<dbReference type="SMART" id="SM01271">
    <property type="entry name" value="LSM14"/>
    <property type="match status" value="1"/>
</dbReference>
<gene>
    <name evidence="3" type="ORF">PARMNEM_LOCUS5454</name>
</gene>
<dbReference type="Pfam" id="PF12701">
    <property type="entry name" value="LSM14"/>
    <property type="match status" value="1"/>
</dbReference>
<feature type="compositionally biased region" description="Gly residues" evidence="1">
    <location>
        <begin position="161"/>
        <end position="179"/>
    </location>
</feature>
<dbReference type="InterPro" id="IPR025609">
    <property type="entry name" value="Lsm14-like_N"/>
</dbReference>
<dbReference type="PROSITE" id="PS51512">
    <property type="entry name" value="DFDF"/>
    <property type="match status" value="1"/>
</dbReference>
<dbReference type="PANTHER" id="PTHR13612">
    <property type="entry name" value="ENHANCER OF MRNA-DECAPPING PROTEIN 3"/>
    <property type="match status" value="1"/>
</dbReference>
<feature type="region of interest" description="Disordered" evidence="1">
    <location>
        <begin position="119"/>
        <end position="138"/>
    </location>
</feature>
<reference evidence="3 4" key="1">
    <citation type="submission" date="2023-11" db="EMBL/GenBank/DDBJ databases">
        <authorList>
            <person name="Hedman E."/>
            <person name="Englund M."/>
            <person name="Stromberg M."/>
            <person name="Nyberg Akerstrom W."/>
            <person name="Nylinder S."/>
            <person name="Jareborg N."/>
            <person name="Kallberg Y."/>
            <person name="Kronander E."/>
        </authorList>
    </citation>
    <scope>NUCLEOTIDE SEQUENCE [LARGE SCALE GENOMIC DNA]</scope>
</reference>
<dbReference type="InterPro" id="IPR036652">
    <property type="entry name" value="YjeF_N_dom_sf"/>
</dbReference>
<dbReference type="AlphaFoldDB" id="A0AAV1KMZ0"/>
<dbReference type="GO" id="GO:0033962">
    <property type="term" value="P:P-body assembly"/>
    <property type="evidence" value="ECO:0007669"/>
    <property type="project" value="TreeGrafter"/>
</dbReference>
<feature type="region of interest" description="Disordered" evidence="1">
    <location>
        <begin position="156"/>
        <end position="190"/>
    </location>
</feature>
<feature type="compositionally biased region" description="Polar residues" evidence="1">
    <location>
        <begin position="119"/>
        <end position="135"/>
    </location>
</feature>
<feature type="domain" description="DFDF" evidence="2">
    <location>
        <begin position="194"/>
        <end position="230"/>
    </location>
</feature>
<dbReference type="SUPFAM" id="SSF64153">
    <property type="entry name" value="YjeF N-terminal domain-like"/>
    <property type="match status" value="1"/>
</dbReference>
<dbReference type="GO" id="GO:0000932">
    <property type="term" value="C:P-body"/>
    <property type="evidence" value="ECO:0007669"/>
    <property type="project" value="TreeGrafter"/>
</dbReference>
<name>A0AAV1KMZ0_9NEOP</name>
<dbReference type="CDD" id="cd01737">
    <property type="entry name" value="LSm16_N"/>
    <property type="match status" value="1"/>
</dbReference>
<dbReference type="Proteomes" id="UP001314205">
    <property type="component" value="Unassembled WGS sequence"/>
</dbReference>
<evidence type="ECO:0000259" key="2">
    <source>
        <dbReference type="PROSITE" id="PS51512"/>
    </source>
</evidence>
<dbReference type="PANTHER" id="PTHR13612:SF0">
    <property type="entry name" value="ENHANCER OF MRNA-DECAPPING PROTEIN 3"/>
    <property type="match status" value="1"/>
</dbReference>
<proteinExistence type="predicted"/>
<dbReference type="GO" id="GO:0003729">
    <property type="term" value="F:mRNA binding"/>
    <property type="evidence" value="ECO:0007669"/>
    <property type="project" value="InterPro"/>
</dbReference>
<dbReference type="Pfam" id="PF09532">
    <property type="entry name" value="FDF"/>
    <property type="match status" value="1"/>
</dbReference>
<dbReference type="Gene3D" id="3.40.50.10260">
    <property type="entry name" value="YjeF N-terminal domain"/>
    <property type="match status" value="2"/>
</dbReference>
<protein>
    <recommendedName>
        <fullName evidence="2">DFDF domain-containing protein</fullName>
    </recommendedName>
</protein>
<dbReference type="EMBL" id="CAVLGL010000068">
    <property type="protein sequence ID" value="CAK1584145.1"/>
    <property type="molecule type" value="Genomic_DNA"/>
</dbReference>
<dbReference type="InterPro" id="IPR019050">
    <property type="entry name" value="FDF_dom"/>
</dbReference>
<sequence length="655" mass="68779">MSNWVGYAVSVNCGEPLGCYQGTILETDGSTITLTKAFRNGFPYPKSQVTLNAADIKDLKIIEESRPEPVKQTHSTVAVTKSNKKGQRATVCENLQANPSNVTSAVNNQQIISNVNQTHASKPVTSTRSTGQGPTRSKPIDIQSLKINKNNNHAGCQTGSWGAGGVGGVGGSTPGGRGRGTAQEKARRRNEACFGDAAEPALLDDFDFEGNLALFDKQALWEQMRNETRPDVVRGAEEAGGGGGGGGGGAQLRHDESVLGAAPAAPRALWLPDELRGPLDYRTDDGVLLPSATSALRRRLWTALRESSPAAALCAHVLLARACADVALRLVGGGRRLDARNAHQAPVCVALAGAHRIGAAAVLCARLLHAHAARAHVLPAGTCTVQCSTVRVRGAGGRAPHRRRGSALCAPAARTRGARARAARRYVHRAVQYSTCAWRWRARTAPAPRQCSVRACCTHTRRARTCCPQVRAPCSAVQYVCVALAGAHRTGAAAVLCARLLHAHAARAHVLPAGDAVAAGNCSLLQRELAEFKLSGGKVASCTEALPSPDLVIIGLHDPQEPHDPEQYEEALRWVSGSRGAVVALEPPGEGGGGWGGVRARAALLGLLPAALPPALGRAYLANLAPPPAIFRDRALPYRPPFGAAALLPLHPHPH</sequence>
<dbReference type="InterPro" id="IPR034107">
    <property type="entry name" value="Lsm16_N"/>
</dbReference>
<evidence type="ECO:0000313" key="4">
    <source>
        <dbReference type="Proteomes" id="UP001314205"/>
    </source>
</evidence>
<feature type="compositionally biased region" description="Gly residues" evidence="1">
    <location>
        <begin position="238"/>
        <end position="250"/>
    </location>
</feature>
<keyword evidence="4" id="KW-1185">Reference proteome</keyword>
<evidence type="ECO:0000313" key="3">
    <source>
        <dbReference type="EMBL" id="CAK1584145.1"/>
    </source>
</evidence>
<dbReference type="GO" id="GO:0031087">
    <property type="term" value="P:deadenylation-independent decapping of nuclear-transcribed mRNA"/>
    <property type="evidence" value="ECO:0007669"/>
    <property type="project" value="InterPro"/>
</dbReference>
<dbReference type="SMART" id="SM01199">
    <property type="entry name" value="FDF"/>
    <property type="match status" value="1"/>
</dbReference>
<accession>A0AAV1KMZ0</accession>
<evidence type="ECO:0000256" key="1">
    <source>
        <dbReference type="SAM" id="MobiDB-lite"/>
    </source>
</evidence>
<dbReference type="InterPro" id="IPR025762">
    <property type="entry name" value="DFDF"/>
</dbReference>
<organism evidence="3 4">
    <name type="scientific">Parnassius mnemosyne</name>
    <name type="common">clouded apollo</name>
    <dbReference type="NCBI Taxonomy" id="213953"/>
    <lineage>
        <taxon>Eukaryota</taxon>
        <taxon>Metazoa</taxon>
        <taxon>Ecdysozoa</taxon>
        <taxon>Arthropoda</taxon>
        <taxon>Hexapoda</taxon>
        <taxon>Insecta</taxon>
        <taxon>Pterygota</taxon>
        <taxon>Neoptera</taxon>
        <taxon>Endopterygota</taxon>
        <taxon>Lepidoptera</taxon>
        <taxon>Glossata</taxon>
        <taxon>Ditrysia</taxon>
        <taxon>Papilionoidea</taxon>
        <taxon>Papilionidae</taxon>
        <taxon>Parnassiinae</taxon>
        <taxon>Parnassini</taxon>
        <taxon>Parnassius</taxon>
        <taxon>Driopa</taxon>
    </lineage>
</organism>
<feature type="region of interest" description="Disordered" evidence="1">
    <location>
        <begin position="232"/>
        <end position="253"/>
    </location>
</feature>
<dbReference type="Gene3D" id="2.30.30.100">
    <property type="match status" value="1"/>
</dbReference>